<keyword evidence="3" id="KW-1185">Reference proteome</keyword>
<dbReference type="InterPro" id="IPR025272">
    <property type="entry name" value="SocA_Panacea"/>
</dbReference>
<reference evidence="2" key="1">
    <citation type="submission" date="2023-01" db="EMBL/GenBank/DDBJ databases">
        <title>Psychroserpens sp. MSW6 and Marinomonas sp. RSW2, isolated from seawater.</title>
        <authorList>
            <person name="Kristyanto S."/>
            <person name="Jung J."/>
            <person name="Kim J.M."/>
            <person name="Jeon C.O."/>
        </authorList>
    </citation>
    <scope>NUCLEOTIDE SEQUENCE</scope>
    <source>
        <strain evidence="2">RSW2</strain>
    </source>
</reference>
<accession>A0ABT5WBM6</accession>
<sequence>MKAAISNIIKYLLKEYPYKKELSASRLTKMIYLIDWKSSIDSGKQITNARWHFDHFGPYVDDFVNLAKEDKDIIVEHTSNAYGGKKQLFKLSDNFNGKIEISEKERIIADHVIKVTKTKNYQDFINLVYSTYPIISSNRYDDLDLVESAKKYKKILK</sequence>
<proteinExistence type="predicted"/>
<feature type="domain" description="Antitoxin SocA-like Panacea" evidence="1">
    <location>
        <begin position="27"/>
        <end position="130"/>
    </location>
</feature>
<protein>
    <submittedName>
        <fullName evidence="2">Panacea domain-containing protein</fullName>
    </submittedName>
</protein>
<dbReference type="Pfam" id="PF13274">
    <property type="entry name" value="SocA_Panacea"/>
    <property type="match status" value="1"/>
</dbReference>
<gene>
    <name evidence="2" type="ORF">M3I01_000825</name>
</gene>
<organism evidence="2 3">
    <name type="scientific">Marinomonas maritima</name>
    <dbReference type="NCBI Taxonomy" id="2940935"/>
    <lineage>
        <taxon>Bacteria</taxon>
        <taxon>Pseudomonadati</taxon>
        <taxon>Pseudomonadota</taxon>
        <taxon>Gammaproteobacteria</taxon>
        <taxon>Oceanospirillales</taxon>
        <taxon>Oceanospirillaceae</taxon>
        <taxon>Marinomonas</taxon>
    </lineage>
</organism>
<evidence type="ECO:0000313" key="2">
    <source>
        <dbReference type="EMBL" id="MDE8601470.1"/>
    </source>
</evidence>
<dbReference type="Proteomes" id="UP001139522">
    <property type="component" value="Unassembled WGS sequence"/>
</dbReference>
<evidence type="ECO:0000313" key="3">
    <source>
        <dbReference type="Proteomes" id="UP001139522"/>
    </source>
</evidence>
<name>A0ABT5WBM6_9GAMM</name>
<comment type="caution">
    <text evidence="2">The sequence shown here is derived from an EMBL/GenBank/DDBJ whole genome shotgun (WGS) entry which is preliminary data.</text>
</comment>
<dbReference type="EMBL" id="JAMZEG020000001">
    <property type="protein sequence ID" value="MDE8601470.1"/>
    <property type="molecule type" value="Genomic_DNA"/>
</dbReference>
<evidence type="ECO:0000259" key="1">
    <source>
        <dbReference type="Pfam" id="PF13274"/>
    </source>
</evidence>
<dbReference type="RefSeq" id="WP_255893651.1">
    <property type="nucleotide sequence ID" value="NZ_JAMZEG020000001.1"/>
</dbReference>